<organism evidence="2 3">
    <name type="scientific">Vibrio palustris</name>
    <dbReference type="NCBI Taxonomy" id="1918946"/>
    <lineage>
        <taxon>Bacteria</taxon>
        <taxon>Pseudomonadati</taxon>
        <taxon>Pseudomonadota</taxon>
        <taxon>Gammaproteobacteria</taxon>
        <taxon>Vibrionales</taxon>
        <taxon>Vibrionaceae</taxon>
        <taxon>Vibrio</taxon>
    </lineage>
</organism>
<protein>
    <submittedName>
        <fullName evidence="2">AAA-like domain protein</fullName>
    </submittedName>
</protein>
<dbReference type="NCBIfam" id="TIGR03237">
    <property type="entry name" value="dnd_assoc_2"/>
    <property type="match status" value="1"/>
</dbReference>
<dbReference type="InterPro" id="IPR027417">
    <property type="entry name" value="P-loop_NTPase"/>
</dbReference>
<evidence type="ECO:0000313" key="3">
    <source>
        <dbReference type="Proteomes" id="UP000189475"/>
    </source>
</evidence>
<reference evidence="2 3" key="1">
    <citation type="submission" date="2017-02" db="EMBL/GenBank/DDBJ databases">
        <authorList>
            <person name="Peterson S.W."/>
        </authorList>
    </citation>
    <scope>NUCLEOTIDE SEQUENCE [LARGE SCALE GENOMIC DNA]</scope>
    <source>
        <strain evidence="2 3">CECT 9027</strain>
    </source>
</reference>
<dbReference type="CDD" id="cd01127">
    <property type="entry name" value="TrwB_TraG_TraD_VirD4"/>
    <property type="match status" value="1"/>
</dbReference>
<name>A0A1R4B3C1_9VIBR</name>
<dbReference type="InterPro" id="IPR017646">
    <property type="entry name" value="Dnd_assoc_2"/>
</dbReference>
<dbReference type="EMBL" id="FUFT01000002">
    <property type="protein sequence ID" value="SJL83406.1"/>
    <property type="molecule type" value="Genomic_DNA"/>
</dbReference>
<dbReference type="PANTHER" id="PTHR30121:SF6">
    <property type="entry name" value="SLR6007 PROTEIN"/>
    <property type="match status" value="1"/>
</dbReference>
<dbReference type="InterPro" id="IPR002789">
    <property type="entry name" value="HerA_central"/>
</dbReference>
<keyword evidence="3" id="KW-1185">Reference proteome</keyword>
<dbReference type="Gene3D" id="3.40.50.300">
    <property type="entry name" value="P-loop containing nucleotide triphosphate hydrolases"/>
    <property type="match status" value="2"/>
</dbReference>
<evidence type="ECO:0000259" key="1">
    <source>
        <dbReference type="Pfam" id="PF01935"/>
    </source>
</evidence>
<dbReference type="OrthoDB" id="9806951at2"/>
<sequence>MSEKQFEKFLAERFVQQASQDIKPGFRYQFKSPDNENSERLFLAMKARTTGSFTTPHGAELSYIDTGVCKIIPVLHGEVDSSAYSFTENYISHLRDGIASQERELKGCSLVIIHNSLLDTLINSADNLAAKGQVWSPECIRDALKTLVDQTDQNHEVSECLLDNQFDNILEDGATMFGFEKLFKAVEDGDLLFHELEMFDDPLITQMGKNKKQIKARLDINRSLYQEISYEVENFGEQLLERLKNFSERFIRKHFIDAEPDSWKQLELEELLQEKKNNAKQQLILEGETLTSGDIIARNRSESKAGMRDRHIIIELDNEQTEFELKFTFKGTSDLTKQQLKIQPAKAFDNREQWTVRNSFKSAFATLNASFSGEPTYFTIGLRRDNTSENYTFKCLVVRKGQFYLESFKNVFTIEPQKNKQRVTINIEENRLPINPNGNSLCELTDINQVVNINQYGIVDFESLANESDEIEFFLQSGEQQLKLRVEGALAKDSLPLPLLLNKGRLHKLFNDEYNGEFLSSKSKVGLDNSEFVVTAIRSQLLNYEQRFIDEKAICLKDGESCISLTELSSFAPEIEQAYHQLFTYLADKKSTPSLVSWGPEYLTIVEHIVNAFLVYFEAIPTGENLSEQQKTILKIGRVWVNGEEYYSPYHPLVLAYYLNLCCQIREDDTDSFAHIPAVTLERLVPAGLMPYSYHPYYEYSYNQTVKENAFWIKSVPQEKSSYTFIRKLVKEKIEEFQTAFSQLFDEHNNSLIINLVNQEKAEEVFLGIVDYIKDNREQASAIHVNLYDDDFLFNAFDHFAEADKYESIKAWLGLDKGQKLREIADSVIDALRTRLTYSKFTNCQVESEGQAYAHLTFFRNNSKVHCIGVDIDNMECSVAADGLLAGEASQSKKGSYYTGFGLAKVTYGDKPHLKMAKFIGSLTKPAMDKNVHYYGKDAVSLAVSEDFKALLKRSYTSSVWTTIIDPKVTLDFFHSNEDVVLIHYSDQYTSSSSYDAITVTAQRHLFEKALEHEKGGFVDEFNAFNGDWLLKMISAPTNGHKSAQQFEKLRKERRGIIGAYKFVTSMVSQSDITWVPLSVAEMIRVSGNLGLKMSDSEFSRNVNGYRKGAISDDVLLVGLKDQTLYLLPLEVKTGATPDYNKAVEQAKELGRYLTEDVLGGEGLLAQLYRSLFIRQILMQVDKYQLYSVFNDGYFDALLAEKEQWLAGHYQIGEIDNYPSGFVVSHLESAACLDTNYHIHDDVLRIELPMSLLDSLVSTPLKSLMNENMLKSVFHVPNEYILDIASPSYKTRKNISPIQEDIQEPKVNVTAEDETSSLQQDLSIEDSIARCRVEIGTDTLSGEKVYWEYGNNDLANRHMIIFGSSGQGKTYCIEGLMMGLADSAINSLVIDYTSGFLPNHLEPEFVEKMNPKSNVLCIEPFSMSPFRAQKQDFGGIHVEEKPHMVAGRVASVFNKVYSSIGEKQIAVLTEVIEHGVQAYGSSYSLQNMLDDLMEEETVGPTLASKLSPLVKSNLFSSDSNKSWESVFTNNENKTNVMQLVSLSHDISMICTEFLLWDLYSYACSYGSKNNPIPIVLDEVQNLDHRLESPLGKMLTEGRKFGVSLILATQTLSMLRKDEQDRLFQASHKLFFSPAKTETKTYARILELSVPGTKQADWEKQLSDLAKGQCLSVGYHLDHAGSLKMSVKKVMVTAMESRKLSCPKQANQVTY</sequence>
<dbReference type="Pfam" id="PF01935">
    <property type="entry name" value="DUF87"/>
    <property type="match status" value="1"/>
</dbReference>
<dbReference type="SUPFAM" id="SSF52540">
    <property type="entry name" value="P-loop containing nucleoside triphosphate hydrolases"/>
    <property type="match status" value="1"/>
</dbReference>
<dbReference type="InterPro" id="IPR051162">
    <property type="entry name" value="T4SS_component"/>
</dbReference>
<dbReference type="Proteomes" id="UP000189475">
    <property type="component" value="Unassembled WGS sequence"/>
</dbReference>
<dbReference type="RefSeq" id="WP_077313486.1">
    <property type="nucleotide sequence ID" value="NZ_AP024887.1"/>
</dbReference>
<feature type="domain" description="Helicase HerA central" evidence="1">
    <location>
        <begin position="1351"/>
        <end position="1554"/>
    </location>
</feature>
<accession>A0A1R4B3C1</accession>
<evidence type="ECO:0000313" key="2">
    <source>
        <dbReference type="EMBL" id="SJL83406.1"/>
    </source>
</evidence>
<gene>
    <name evidence="2" type="ORF">VPAL9027_01372</name>
</gene>
<dbReference type="STRING" id="1918946.VPAL9027_01372"/>
<proteinExistence type="predicted"/>
<dbReference type="PANTHER" id="PTHR30121">
    <property type="entry name" value="UNCHARACTERIZED PROTEIN YJGR-RELATED"/>
    <property type="match status" value="1"/>
</dbReference>